<keyword evidence="1" id="KW-0812">Transmembrane</keyword>
<dbReference type="RefSeq" id="WP_111113493.1">
    <property type="nucleotide sequence ID" value="NZ_LXXM01000217.1"/>
</dbReference>
<keyword evidence="1" id="KW-1133">Transmembrane helix</keyword>
<gene>
    <name evidence="2" type="ORF">A7X83_15590</name>
</gene>
<evidence type="ECO:0000313" key="3">
    <source>
        <dbReference type="Proteomes" id="UP000249614"/>
    </source>
</evidence>
<keyword evidence="1" id="KW-0472">Membrane</keyword>
<evidence type="ECO:0008006" key="4">
    <source>
        <dbReference type="Google" id="ProtNLM"/>
    </source>
</evidence>
<protein>
    <recommendedName>
        <fullName evidence="4">Transmembrane protein</fullName>
    </recommendedName>
</protein>
<feature type="transmembrane region" description="Helical" evidence="1">
    <location>
        <begin position="44"/>
        <end position="65"/>
    </location>
</feature>
<accession>A0A2W6HXA8</accession>
<evidence type="ECO:0000313" key="2">
    <source>
        <dbReference type="EMBL" id="PZS88140.1"/>
    </source>
</evidence>
<evidence type="ECO:0000256" key="1">
    <source>
        <dbReference type="SAM" id="Phobius"/>
    </source>
</evidence>
<comment type="caution">
    <text evidence="2">The sequence shown here is derived from an EMBL/GenBank/DDBJ whole genome shotgun (WGS) entry which is preliminary data.</text>
</comment>
<sequence>MTDQTEDRFKGTGQFHPDKAWAKMKTDDFVRSSKAKHPMRFRDYVILVGGAVALIAIPLIAISFFL</sequence>
<organism evidence="2 3">
    <name type="scientific">Stenotrophomonas maltophilia</name>
    <name type="common">Pseudomonas maltophilia</name>
    <name type="synonym">Xanthomonas maltophilia</name>
    <dbReference type="NCBI Taxonomy" id="40324"/>
    <lineage>
        <taxon>Bacteria</taxon>
        <taxon>Pseudomonadati</taxon>
        <taxon>Pseudomonadota</taxon>
        <taxon>Gammaproteobacteria</taxon>
        <taxon>Lysobacterales</taxon>
        <taxon>Lysobacteraceae</taxon>
        <taxon>Stenotrophomonas</taxon>
        <taxon>Stenotrophomonas maltophilia group</taxon>
    </lineage>
</organism>
<name>A0A2W6HXA8_STEMA</name>
<proteinExistence type="predicted"/>
<reference evidence="2 3" key="1">
    <citation type="submission" date="2016-05" db="EMBL/GenBank/DDBJ databases">
        <authorList>
            <person name="Lavstsen T."/>
            <person name="Jespersen J.S."/>
        </authorList>
    </citation>
    <scope>NUCLEOTIDE SEQUENCE [LARGE SCALE GENOMIC DNA]</scope>
    <source>
        <strain evidence="2 3">SM-5815</strain>
    </source>
</reference>
<dbReference type="EMBL" id="LXXM01000217">
    <property type="protein sequence ID" value="PZS88140.1"/>
    <property type="molecule type" value="Genomic_DNA"/>
</dbReference>
<dbReference type="AlphaFoldDB" id="A0A2W6HXA8"/>
<dbReference type="Proteomes" id="UP000249614">
    <property type="component" value="Unassembled WGS sequence"/>
</dbReference>